<sequence>MGLQKRRRPMKNIVISIKGTKKAIFRFPQPPITHWTSSGGVSGNNRALSWAGPGGPGEWGTTPTKAHLRYSNVCSRET</sequence>
<proteinExistence type="predicted"/>
<evidence type="ECO:0000313" key="1">
    <source>
        <dbReference type="EMBL" id="CVK32709.1"/>
    </source>
</evidence>
<accession>A0A0X3BLC5</accession>
<reference evidence="1 2" key="1">
    <citation type="submission" date="2016-01" db="EMBL/GenBank/DDBJ databases">
        <authorList>
            <person name="Manzoor S."/>
        </authorList>
    </citation>
    <scope>NUCLEOTIDE SEQUENCE [LARGE SCALE GENOMIC DNA]</scope>
    <source>
        <strain evidence="1">Methanoculleus sp MAB1</strain>
    </source>
</reference>
<gene>
    <name evidence="1" type="ORF">MMAB1_1495</name>
</gene>
<dbReference type="EMBL" id="LT158599">
    <property type="protein sequence ID" value="CVK32709.1"/>
    <property type="molecule type" value="Genomic_DNA"/>
</dbReference>
<dbReference type="Proteomes" id="UP000069850">
    <property type="component" value="Chromosome 1"/>
</dbReference>
<name>A0A0X3BLC5_9EURY</name>
<dbReference type="AlphaFoldDB" id="A0A0X3BLC5"/>
<dbReference type="KEGG" id="mema:MMAB1_1495"/>
<evidence type="ECO:0000313" key="2">
    <source>
        <dbReference type="Proteomes" id="UP000069850"/>
    </source>
</evidence>
<protein>
    <submittedName>
        <fullName evidence="1">Uncharacterized protein</fullName>
    </submittedName>
</protein>
<organism evidence="1 2">
    <name type="scientific">Methanoculleus bourgensis</name>
    <dbReference type="NCBI Taxonomy" id="83986"/>
    <lineage>
        <taxon>Archaea</taxon>
        <taxon>Methanobacteriati</taxon>
        <taxon>Methanobacteriota</taxon>
        <taxon>Stenosarchaea group</taxon>
        <taxon>Methanomicrobia</taxon>
        <taxon>Methanomicrobiales</taxon>
        <taxon>Methanomicrobiaceae</taxon>
        <taxon>Methanoculleus</taxon>
    </lineage>
</organism>